<organism evidence="2 3">
    <name type="scientific">Capsaspora owczarzaki (strain ATCC 30864)</name>
    <dbReference type="NCBI Taxonomy" id="595528"/>
    <lineage>
        <taxon>Eukaryota</taxon>
        <taxon>Filasterea</taxon>
        <taxon>Capsaspora</taxon>
    </lineage>
</organism>
<feature type="chain" id="PRO_5002254578" description="Secreted protein" evidence="1">
    <location>
        <begin position="21"/>
        <end position="123"/>
    </location>
</feature>
<feature type="signal peptide" evidence="1">
    <location>
        <begin position="1"/>
        <end position="20"/>
    </location>
</feature>
<dbReference type="AlphaFoldDB" id="A0A0D2WM60"/>
<dbReference type="InParanoid" id="A0A0D2WM60"/>
<keyword evidence="1" id="KW-0732">Signal</keyword>
<gene>
    <name evidence="2" type="ORF">CAOG_009534</name>
</gene>
<proteinExistence type="predicted"/>
<keyword evidence="3" id="KW-1185">Reference proteome</keyword>
<sequence>MSAMRLTRLVLASFFVPASSTSRPLVPHSVGCLCRATRRRPGLCCNRRSRSHLQWQGQRDGRGLGATGSGCGRRLLTWILQTRQLPQLVDPLGVVAVAALERLDGSGRGHFLMQELALWWWWL</sequence>
<dbReference type="EMBL" id="KE346362">
    <property type="protein sequence ID" value="KJE91168.1"/>
    <property type="molecule type" value="Genomic_DNA"/>
</dbReference>
<dbReference type="Proteomes" id="UP000008743">
    <property type="component" value="Unassembled WGS sequence"/>
</dbReference>
<protein>
    <recommendedName>
        <fullName evidence="4">Secreted protein</fullName>
    </recommendedName>
</protein>
<evidence type="ECO:0008006" key="4">
    <source>
        <dbReference type="Google" id="ProtNLM"/>
    </source>
</evidence>
<evidence type="ECO:0000313" key="2">
    <source>
        <dbReference type="EMBL" id="KJE91168.1"/>
    </source>
</evidence>
<accession>A0A0D2WM60</accession>
<name>A0A0D2WM60_CAPO3</name>
<evidence type="ECO:0000256" key="1">
    <source>
        <dbReference type="SAM" id="SignalP"/>
    </source>
</evidence>
<reference evidence="3" key="1">
    <citation type="submission" date="2011-02" db="EMBL/GenBank/DDBJ databases">
        <title>The Genome Sequence of Capsaspora owczarzaki ATCC 30864.</title>
        <authorList>
            <person name="Russ C."/>
            <person name="Cuomo C."/>
            <person name="Burger G."/>
            <person name="Gray M.W."/>
            <person name="Holland P.W.H."/>
            <person name="King N."/>
            <person name="Lang F.B.F."/>
            <person name="Roger A.J."/>
            <person name="Ruiz-Trillo I."/>
            <person name="Young S.K."/>
            <person name="Zeng Q."/>
            <person name="Gargeya S."/>
            <person name="Alvarado L."/>
            <person name="Berlin A."/>
            <person name="Chapman S.B."/>
            <person name="Chen Z."/>
            <person name="Freedman E."/>
            <person name="Gellesch M."/>
            <person name="Goldberg J."/>
            <person name="Griggs A."/>
            <person name="Gujja S."/>
            <person name="Heilman E."/>
            <person name="Heiman D."/>
            <person name="Howarth C."/>
            <person name="Mehta T."/>
            <person name="Neiman D."/>
            <person name="Pearson M."/>
            <person name="Roberts A."/>
            <person name="Saif S."/>
            <person name="Shea T."/>
            <person name="Shenoy N."/>
            <person name="Sisk P."/>
            <person name="Stolte C."/>
            <person name="Sykes S."/>
            <person name="White J."/>
            <person name="Yandava C."/>
            <person name="Haas B."/>
            <person name="Nusbaum C."/>
            <person name="Birren B."/>
        </authorList>
    </citation>
    <scope>NUCLEOTIDE SEQUENCE</scope>
    <source>
        <strain evidence="3">ATCC 30864</strain>
    </source>
</reference>
<evidence type="ECO:0000313" key="3">
    <source>
        <dbReference type="Proteomes" id="UP000008743"/>
    </source>
</evidence>